<dbReference type="GeneID" id="115937256"/>
<evidence type="ECO:0000256" key="4">
    <source>
        <dbReference type="ARBA" id="ARBA00022692"/>
    </source>
</evidence>
<dbReference type="InterPro" id="IPR007110">
    <property type="entry name" value="Ig-like_dom"/>
</dbReference>
<dbReference type="GO" id="GO:0005886">
    <property type="term" value="C:plasma membrane"/>
    <property type="evidence" value="ECO:0007669"/>
    <property type="project" value="UniProtKB-SubCell"/>
</dbReference>
<dbReference type="PANTHER" id="PTHR44170:SF15">
    <property type="entry name" value="NEURONAL CELL ADHESION MOLECULE"/>
    <property type="match status" value="1"/>
</dbReference>
<accession>A0A7F8Q0C9</accession>
<dbReference type="PANTHER" id="PTHR44170">
    <property type="entry name" value="PROTEIN SIDEKICK"/>
    <property type="match status" value="1"/>
</dbReference>
<keyword evidence="9" id="KW-1015">Disulfide bond</keyword>
<evidence type="ECO:0000256" key="13">
    <source>
        <dbReference type="SAM" id="Phobius"/>
    </source>
</evidence>
<feature type="compositionally biased region" description="Polar residues" evidence="12">
    <location>
        <begin position="512"/>
        <end position="528"/>
    </location>
</feature>
<evidence type="ECO:0000256" key="5">
    <source>
        <dbReference type="ARBA" id="ARBA00022737"/>
    </source>
</evidence>
<dbReference type="SUPFAM" id="SSF48726">
    <property type="entry name" value="Immunoglobulin"/>
    <property type="match status" value="3"/>
</dbReference>
<evidence type="ECO:0000256" key="7">
    <source>
        <dbReference type="ARBA" id="ARBA00022989"/>
    </source>
</evidence>
<dbReference type="InterPro" id="IPR036179">
    <property type="entry name" value="Ig-like_dom_sf"/>
</dbReference>
<evidence type="ECO:0000313" key="15">
    <source>
        <dbReference type="Proteomes" id="UP000245341"/>
    </source>
</evidence>
<dbReference type="PROSITE" id="PS50835">
    <property type="entry name" value="IG_LIKE"/>
    <property type="match status" value="3"/>
</dbReference>
<dbReference type="FunFam" id="2.60.40.10:FF:000038">
    <property type="entry name" value="Neuronal cell adhesion molecule"/>
    <property type="match status" value="1"/>
</dbReference>
<evidence type="ECO:0000256" key="1">
    <source>
        <dbReference type="ARBA" id="ARBA00004236"/>
    </source>
</evidence>
<evidence type="ECO:0000256" key="2">
    <source>
        <dbReference type="ARBA" id="ARBA00004479"/>
    </source>
</evidence>
<dbReference type="SMART" id="SM00409">
    <property type="entry name" value="IG"/>
    <property type="match status" value="2"/>
</dbReference>
<dbReference type="FunFam" id="2.60.40.10:FF:000005">
    <property type="entry name" value="Neuronal cell adhesion molecule"/>
    <property type="match status" value="1"/>
</dbReference>
<dbReference type="GO" id="GO:0007420">
    <property type="term" value="P:brain development"/>
    <property type="evidence" value="ECO:0007669"/>
    <property type="project" value="TreeGrafter"/>
</dbReference>
<protein>
    <submittedName>
        <fullName evidence="16">Neuronal cell adhesion molecule-like</fullName>
    </submittedName>
</protein>
<keyword evidence="7 13" id="KW-1133">Transmembrane helix</keyword>
<evidence type="ECO:0000256" key="11">
    <source>
        <dbReference type="ARBA" id="ARBA00023319"/>
    </source>
</evidence>
<evidence type="ECO:0000256" key="6">
    <source>
        <dbReference type="ARBA" id="ARBA00022889"/>
    </source>
</evidence>
<feature type="compositionally biased region" description="Basic and acidic residues" evidence="12">
    <location>
        <begin position="465"/>
        <end position="474"/>
    </location>
</feature>
<evidence type="ECO:0000259" key="14">
    <source>
        <dbReference type="PROSITE" id="PS50835"/>
    </source>
</evidence>
<feature type="domain" description="Ig-like" evidence="14">
    <location>
        <begin position="45"/>
        <end position="139"/>
    </location>
</feature>
<feature type="domain" description="Ig-like" evidence="14">
    <location>
        <begin position="265"/>
        <end position="336"/>
    </location>
</feature>
<keyword evidence="8 13" id="KW-0472">Membrane</keyword>
<feature type="region of interest" description="Disordered" evidence="12">
    <location>
        <begin position="419"/>
        <end position="528"/>
    </location>
</feature>
<dbReference type="OrthoDB" id="6244967at2759"/>
<dbReference type="RefSeq" id="XP_030874755.1">
    <property type="nucleotide sequence ID" value="XM_031018895.1"/>
</dbReference>
<dbReference type="Pfam" id="PF13882">
    <property type="entry name" value="Bravo_FIGEY"/>
    <property type="match status" value="1"/>
</dbReference>
<dbReference type="SMART" id="SM00408">
    <property type="entry name" value="IGc2"/>
    <property type="match status" value="2"/>
</dbReference>
<keyword evidence="15" id="KW-1185">Reference proteome</keyword>
<dbReference type="AlphaFoldDB" id="A0A7F8Q0C9"/>
<proteinExistence type="predicted"/>
<comment type="subcellular location">
    <subcellularLocation>
        <location evidence="1">Cell membrane</location>
    </subcellularLocation>
    <subcellularLocation>
        <location evidence="2">Membrane</location>
        <topology evidence="2">Single-pass type I membrane protein</topology>
    </subcellularLocation>
</comment>
<evidence type="ECO:0000256" key="3">
    <source>
        <dbReference type="ARBA" id="ARBA00022475"/>
    </source>
</evidence>
<dbReference type="InterPro" id="IPR013783">
    <property type="entry name" value="Ig-like_fold"/>
</dbReference>
<evidence type="ECO:0000256" key="8">
    <source>
        <dbReference type="ARBA" id="ARBA00023136"/>
    </source>
</evidence>
<keyword evidence="3" id="KW-1003">Cell membrane</keyword>
<gene>
    <name evidence="16" type="primary">LOC115937256</name>
</gene>
<dbReference type="GO" id="GO:0007411">
    <property type="term" value="P:axon guidance"/>
    <property type="evidence" value="ECO:0007669"/>
    <property type="project" value="TreeGrafter"/>
</dbReference>
<feature type="compositionally biased region" description="Basic and acidic residues" evidence="12">
    <location>
        <begin position="446"/>
        <end position="456"/>
    </location>
</feature>
<keyword evidence="10" id="KW-0325">Glycoprotein</keyword>
<dbReference type="Pfam" id="PF07679">
    <property type="entry name" value="I-set"/>
    <property type="match status" value="2"/>
</dbReference>
<evidence type="ECO:0000256" key="9">
    <source>
        <dbReference type="ARBA" id="ARBA00023157"/>
    </source>
</evidence>
<evidence type="ECO:0000256" key="12">
    <source>
        <dbReference type="SAM" id="MobiDB-lite"/>
    </source>
</evidence>
<dbReference type="KEGG" id="lww:115937256"/>
<dbReference type="InterPro" id="IPR013098">
    <property type="entry name" value="Ig_I-set"/>
</dbReference>
<dbReference type="GO" id="GO:0098632">
    <property type="term" value="F:cell-cell adhesion mediator activity"/>
    <property type="evidence" value="ECO:0007669"/>
    <property type="project" value="TreeGrafter"/>
</dbReference>
<feature type="transmembrane region" description="Helical" evidence="13">
    <location>
        <begin position="389"/>
        <end position="410"/>
    </location>
</feature>
<dbReference type="InterPro" id="IPR026966">
    <property type="entry name" value="Neurofascin/L1/NrCAM_C"/>
</dbReference>
<keyword evidence="6" id="KW-0130">Cell adhesion</keyword>
<reference evidence="16" key="1">
    <citation type="submission" date="2025-08" db="UniProtKB">
        <authorList>
            <consortium name="RefSeq"/>
        </authorList>
    </citation>
    <scope>IDENTIFICATION</scope>
    <source>
        <tissue evidence="16">Liver</tissue>
    </source>
</reference>
<keyword evidence="4 13" id="KW-0812">Transmembrane</keyword>
<dbReference type="Proteomes" id="UP000245341">
    <property type="component" value="Unplaced"/>
</dbReference>
<keyword evidence="11" id="KW-0393">Immunoglobulin domain</keyword>
<dbReference type="InterPro" id="IPR003599">
    <property type="entry name" value="Ig_sub"/>
</dbReference>
<feature type="compositionally biased region" description="Basic and acidic residues" evidence="12">
    <location>
        <begin position="419"/>
        <end position="439"/>
    </location>
</feature>
<dbReference type="GO" id="GO:0030424">
    <property type="term" value="C:axon"/>
    <property type="evidence" value="ECO:0007669"/>
    <property type="project" value="TreeGrafter"/>
</dbReference>
<dbReference type="InterPro" id="IPR003598">
    <property type="entry name" value="Ig_sub2"/>
</dbReference>
<evidence type="ECO:0000313" key="16">
    <source>
        <dbReference type="RefSeq" id="XP_030874755.1"/>
    </source>
</evidence>
<name>A0A7F8Q0C9_LEPWE</name>
<keyword evidence="5" id="KW-0677">Repeat</keyword>
<sequence>MKPGSGTLTINIMSEGKAETYEGVYQCTARNERGAAISNNIVVRPSRSPLWTKEKLEPIILRNGQSLILPCRPPLGLPPPIIFWMDNSFQRLPQSERVSQGLNGDLYFSNVLPEDTREDYICYARFNHTQTIQQKQPISVKVISVDELNDTIAANLNDTEFYSAKSNRERPPTFLTPEGNASHKEELRGNVLSLECIAEGLPTPIIYWIKEDGTLPINRTFYRNFKKTLQIIQVSEADSGNYQCIAKNPLGAIHHTISVTVKAAPYWIMAPQNLVLSPGEDGRLMCRASGNPKPRISWLLNGVPGERMHTERQERLERCGNMVCRFGGASCSRQLVQGEPSRRLRHFYVPAAERDYNSSHFPLKPCPLMPLICFPAMASRQVDIATQGWFIGLMCAVALLILILLIVCFIRRNKGGKYPVKEKEDAHADPEIQPMKEDDGTFGEYRSLESDAEDHKPLKKGSRTPSDRTVKKEDSDDSLVDYGEGVNGQFNEDGSFIGQYSGKKEKEPAEGNESSEAPSPVNAMNSFV</sequence>
<feature type="domain" description="Ig-like" evidence="14">
    <location>
        <begin position="171"/>
        <end position="260"/>
    </location>
</feature>
<organism evidence="15 16">
    <name type="scientific">Leptonychotes weddellii</name>
    <name type="common">Weddell seal</name>
    <name type="synonym">Otaria weddellii</name>
    <dbReference type="NCBI Taxonomy" id="9713"/>
    <lineage>
        <taxon>Eukaryota</taxon>
        <taxon>Metazoa</taxon>
        <taxon>Chordata</taxon>
        <taxon>Craniata</taxon>
        <taxon>Vertebrata</taxon>
        <taxon>Euteleostomi</taxon>
        <taxon>Mammalia</taxon>
        <taxon>Eutheria</taxon>
        <taxon>Laurasiatheria</taxon>
        <taxon>Carnivora</taxon>
        <taxon>Caniformia</taxon>
        <taxon>Pinnipedia</taxon>
        <taxon>Phocidae</taxon>
        <taxon>Monachinae</taxon>
        <taxon>Lobodontini</taxon>
        <taxon>Leptonychotes</taxon>
    </lineage>
</organism>
<evidence type="ECO:0000256" key="10">
    <source>
        <dbReference type="ARBA" id="ARBA00023180"/>
    </source>
</evidence>
<dbReference type="Gene3D" id="2.60.40.10">
    <property type="entry name" value="Immunoglobulins"/>
    <property type="match status" value="4"/>
</dbReference>